<dbReference type="PANTHER" id="PTHR18875">
    <property type="entry name" value="SARCOMA ANTIGEN NY-SAR-24/CYTOSKELETAL PROTEIN SOJO"/>
    <property type="match status" value="1"/>
</dbReference>
<dbReference type="GO" id="GO:0007099">
    <property type="term" value="P:centriole replication"/>
    <property type="evidence" value="ECO:0007669"/>
    <property type="project" value="TreeGrafter"/>
</dbReference>
<dbReference type="GO" id="GO:0005814">
    <property type="term" value="C:centriole"/>
    <property type="evidence" value="ECO:0007669"/>
    <property type="project" value="TreeGrafter"/>
</dbReference>
<evidence type="ECO:0000256" key="1">
    <source>
        <dbReference type="ARBA" id="ARBA00004496"/>
    </source>
</evidence>
<reference evidence="5" key="2">
    <citation type="submission" date="2025-08" db="UniProtKB">
        <authorList>
            <consortium name="Ensembl"/>
        </authorList>
    </citation>
    <scope>IDENTIFICATION</scope>
</reference>
<dbReference type="PANTHER" id="PTHR18875:SF3">
    <property type="entry name" value="CENTROSOMAL PROTEIN OF 63 KDA"/>
    <property type="match status" value="1"/>
</dbReference>
<gene>
    <name evidence="5" type="primary">VTI1B</name>
</gene>
<evidence type="ECO:0000256" key="2">
    <source>
        <dbReference type="ARBA" id="ARBA00022490"/>
    </source>
</evidence>
<feature type="coiled-coil region" evidence="4">
    <location>
        <begin position="104"/>
        <end position="174"/>
    </location>
</feature>
<evidence type="ECO:0000256" key="4">
    <source>
        <dbReference type="SAM" id="Coils"/>
    </source>
</evidence>
<keyword evidence="2" id="KW-0963">Cytoplasm</keyword>
<dbReference type="Gene3D" id="1.10.287.1490">
    <property type="match status" value="1"/>
</dbReference>
<accession>A0AAY4ESM2</accession>
<reference evidence="5 6" key="1">
    <citation type="submission" date="2020-06" db="EMBL/GenBank/DDBJ databases">
        <authorList>
            <consortium name="Wellcome Sanger Institute Data Sharing"/>
        </authorList>
    </citation>
    <scope>NUCLEOTIDE SEQUENCE [LARGE SCALE GENOMIC DNA]</scope>
</reference>
<evidence type="ECO:0000313" key="6">
    <source>
        <dbReference type="Proteomes" id="UP000694580"/>
    </source>
</evidence>
<feature type="coiled-coil region" evidence="4">
    <location>
        <begin position="8"/>
        <end position="67"/>
    </location>
</feature>
<dbReference type="GO" id="GO:0098535">
    <property type="term" value="P:de novo centriole assembly involved in multi-ciliated epithelial cell differentiation"/>
    <property type="evidence" value="ECO:0007669"/>
    <property type="project" value="TreeGrafter"/>
</dbReference>
<keyword evidence="6" id="KW-1185">Reference proteome</keyword>
<dbReference type="Proteomes" id="UP000694580">
    <property type="component" value="Chromosome 19"/>
</dbReference>
<keyword evidence="3 4" id="KW-0175">Coiled coil</keyword>
<organism evidence="5 6">
    <name type="scientific">Denticeps clupeoides</name>
    <name type="common">denticle herring</name>
    <dbReference type="NCBI Taxonomy" id="299321"/>
    <lineage>
        <taxon>Eukaryota</taxon>
        <taxon>Metazoa</taxon>
        <taxon>Chordata</taxon>
        <taxon>Craniata</taxon>
        <taxon>Vertebrata</taxon>
        <taxon>Euteleostomi</taxon>
        <taxon>Actinopterygii</taxon>
        <taxon>Neopterygii</taxon>
        <taxon>Teleostei</taxon>
        <taxon>Clupei</taxon>
        <taxon>Clupeiformes</taxon>
        <taxon>Denticipitoidei</taxon>
        <taxon>Denticipitidae</taxon>
        <taxon>Denticeps</taxon>
    </lineage>
</organism>
<evidence type="ECO:0000313" key="5">
    <source>
        <dbReference type="Ensembl" id="ENSDCDP00010060219.1"/>
    </source>
</evidence>
<evidence type="ECO:0000256" key="3">
    <source>
        <dbReference type="ARBA" id="ARBA00023054"/>
    </source>
</evidence>
<dbReference type="Ensembl" id="ENSDCDT00010070954.1">
    <property type="protein sequence ID" value="ENSDCDP00010060219.1"/>
    <property type="gene ID" value="ENSDCDG00010033514.1"/>
</dbReference>
<name>A0AAY4ESM2_9TELE</name>
<reference evidence="5" key="3">
    <citation type="submission" date="2025-09" db="UniProtKB">
        <authorList>
            <consortium name="Ensembl"/>
        </authorList>
    </citation>
    <scope>IDENTIFICATION</scope>
</reference>
<sequence length="239" mass="27192">MRAACCPLQVLNEEKQELRATLAAQENFVQSSRLQQQQLSSEVARLSQALRDTERSLREELRLAEQTRRGEVEGMKKEVSQLTSEMHQRDIAIATLSGSASGIEKQLRAEVERAERRAAELKVGEAGPRTTLKNSLASLRDSYVSSLSALEQENQRLRRELTEVLTRLEASSQRWKGGYERALLHSQATASQERYVHTHTHTFPPCFHYTGSGARQVLNGTNREQVRMIIRLRSRPLNR</sequence>
<comment type="subcellular location">
    <subcellularLocation>
        <location evidence="1">Cytoplasm</location>
    </subcellularLocation>
</comment>
<dbReference type="GO" id="GO:0005737">
    <property type="term" value="C:cytoplasm"/>
    <property type="evidence" value="ECO:0007669"/>
    <property type="project" value="UniProtKB-SubCell"/>
</dbReference>
<dbReference type="AlphaFoldDB" id="A0AAY4ESM2"/>
<protein>
    <submittedName>
        <fullName evidence="5">Uncharacterized protein</fullName>
    </submittedName>
</protein>
<proteinExistence type="predicted"/>